<keyword evidence="1" id="KW-0812">Transmembrane</keyword>
<sequence length="147" mass="16828">MKRIRQVNLIKVIYAGLISGVVLGLFLKLIEITTYLKVYTLLLNLDYVPILNHIHFPEIVGFLIHLMISIVLSIVLQLFLIKKDWAPKRILFFYILAGFAVGILLYPTTILSDRTPALNNNSAIGFWLLGHLLYGLTLGWLLRKPRK</sequence>
<proteinExistence type="predicted"/>
<reference evidence="2 3" key="1">
    <citation type="submission" date="2018-10" db="EMBL/GenBank/DDBJ databases">
        <title>Falsibacillus sp. genome draft.</title>
        <authorList>
            <person name="Shi S."/>
        </authorList>
    </citation>
    <scope>NUCLEOTIDE SEQUENCE [LARGE SCALE GENOMIC DNA]</scope>
    <source>
        <strain evidence="2 3">GY 10110</strain>
    </source>
</reference>
<feature type="transmembrane region" description="Helical" evidence="1">
    <location>
        <begin position="59"/>
        <end position="79"/>
    </location>
</feature>
<dbReference type="AlphaFoldDB" id="A0A3L7JSF9"/>
<dbReference type="OrthoDB" id="1443299at2"/>
<evidence type="ECO:0000313" key="2">
    <source>
        <dbReference type="EMBL" id="RLQ93817.1"/>
    </source>
</evidence>
<gene>
    <name evidence="2" type="ORF">D9X91_16235</name>
</gene>
<keyword evidence="3" id="KW-1185">Reference proteome</keyword>
<evidence type="ECO:0008006" key="4">
    <source>
        <dbReference type="Google" id="ProtNLM"/>
    </source>
</evidence>
<accession>A0A3L7JSF9</accession>
<dbReference type="EMBL" id="RCVZ01000012">
    <property type="protein sequence ID" value="RLQ93817.1"/>
    <property type="molecule type" value="Genomic_DNA"/>
</dbReference>
<name>A0A3L7JSF9_9BACI</name>
<organism evidence="2 3">
    <name type="scientific">Falsibacillus albus</name>
    <dbReference type="NCBI Taxonomy" id="2478915"/>
    <lineage>
        <taxon>Bacteria</taxon>
        <taxon>Bacillati</taxon>
        <taxon>Bacillota</taxon>
        <taxon>Bacilli</taxon>
        <taxon>Bacillales</taxon>
        <taxon>Bacillaceae</taxon>
        <taxon>Falsibacillus</taxon>
    </lineage>
</organism>
<evidence type="ECO:0000256" key="1">
    <source>
        <dbReference type="SAM" id="Phobius"/>
    </source>
</evidence>
<protein>
    <recommendedName>
        <fullName evidence="4">DUF1440 domain-containing protein</fullName>
    </recommendedName>
</protein>
<dbReference type="RefSeq" id="WP_121681699.1">
    <property type="nucleotide sequence ID" value="NZ_RCVZ01000012.1"/>
</dbReference>
<dbReference type="Proteomes" id="UP000276770">
    <property type="component" value="Unassembled WGS sequence"/>
</dbReference>
<keyword evidence="1" id="KW-1133">Transmembrane helix</keyword>
<feature type="transmembrane region" description="Helical" evidence="1">
    <location>
        <begin position="124"/>
        <end position="142"/>
    </location>
</feature>
<keyword evidence="1" id="KW-0472">Membrane</keyword>
<evidence type="ECO:0000313" key="3">
    <source>
        <dbReference type="Proteomes" id="UP000276770"/>
    </source>
</evidence>
<comment type="caution">
    <text evidence="2">The sequence shown here is derived from an EMBL/GenBank/DDBJ whole genome shotgun (WGS) entry which is preliminary data.</text>
</comment>
<feature type="transmembrane region" description="Helical" evidence="1">
    <location>
        <begin position="12"/>
        <end position="39"/>
    </location>
</feature>
<feature type="transmembrane region" description="Helical" evidence="1">
    <location>
        <begin position="91"/>
        <end position="112"/>
    </location>
</feature>